<feature type="region of interest" description="Disordered" evidence="1">
    <location>
        <begin position="187"/>
        <end position="211"/>
    </location>
</feature>
<dbReference type="KEGG" id="rgu:A4W93_08205"/>
<protein>
    <submittedName>
        <fullName evidence="3">Uncharacterized protein</fullName>
    </submittedName>
</protein>
<feature type="signal peptide" evidence="2">
    <location>
        <begin position="1"/>
        <end position="20"/>
    </location>
</feature>
<gene>
    <name evidence="3" type="ORF">A4W93_08205</name>
</gene>
<sequence length="211" mass="22062">MKKSLLIALLAGAAVTQANAQVTPQAPAAAPAPVAAPSAAKKALLDRLVALQQPGLESMARGLAEQPLRQMMGAAQQALPRVPEDKREAAITKIEGLAKQYADEVGPIAKDKAAKLGQTALLPMLNERFSEDELRALLVALEAPAYKKYQAALPELGNAFTQQLVTELRPSLEPKLKTLEQQVASTLGLPANGEAPAKGKAPAAAASKPKK</sequence>
<evidence type="ECO:0000256" key="2">
    <source>
        <dbReference type="SAM" id="SignalP"/>
    </source>
</evidence>
<name>A0A1W6L6I7_9BURK</name>
<keyword evidence="4" id="KW-1185">Reference proteome</keyword>
<feature type="compositionally biased region" description="Low complexity" evidence="1">
    <location>
        <begin position="195"/>
        <end position="211"/>
    </location>
</feature>
<accession>A0A1W6L6I7</accession>
<evidence type="ECO:0000256" key="1">
    <source>
        <dbReference type="SAM" id="MobiDB-lite"/>
    </source>
</evidence>
<proteinExistence type="predicted"/>
<dbReference type="Proteomes" id="UP000193427">
    <property type="component" value="Chromosome"/>
</dbReference>
<dbReference type="RefSeq" id="WP_085750166.1">
    <property type="nucleotide sequence ID" value="NZ_BSPR01000008.1"/>
</dbReference>
<evidence type="ECO:0000313" key="3">
    <source>
        <dbReference type="EMBL" id="ARN19895.1"/>
    </source>
</evidence>
<evidence type="ECO:0000313" key="4">
    <source>
        <dbReference type="Proteomes" id="UP000193427"/>
    </source>
</evidence>
<dbReference type="OrthoDB" id="8902809at2"/>
<dbReference type="AlphaFoldDB" id="A0A1W6L6I7"/>
<feature type="chain" id="PRO_5044292453" evidence="2">
    <location>
        <begin position="21"/>
        <end position="211"/>
    </location>
</feature>
<organism evidence="3 4">
    <name type="scientific">Piscinibacter gummiphilus</name>
    <dbReference type="NCBI Taxonomy" id="946333"/>
    <lineage>
        <taxon>Bacteria</taxon>
        <taxon>Pseudomonadati</taxon>
        <taxon>Pseudomonadota</taxon>
        <taxon>Betaproteobacteria</taxon>
        <taxon>Burkholderiales</taxon>
        <taxon>Sphaerotilaceae</taxon>
        <taxon>Piscinibacter</taxon>
    </lineage>
</organism>
<dbReference type="STRING" id="946333.A4W93_08205"/>
<keyword evidence="2" id="KW-0732">Signal</keyword>
<dbReference type="EMBL" id="CP015118">
    <property type="protein sequence ID" value="ARN19895.1"/>
    <property type="molecule type" value="Genomic_DNA"/>
</dbReference>
<reference evidence="3 4" key="1">
    <citation type="submission" date="2016-04" db="EMBL/GenBank/DDBJ databases">
        <title>Complete genome sequence of natural rubber-degrading, novel Gram-negative bacterium, Rhizobacter gummiphilus strain NS21.</title>
        <authorList>
            <person name="Tabata M."/>
            <person name="Kasai D."/>
            <person name="Fukuda M."/>
        </authorList>
    </citation>
    <scope>NUCLEOTIDE SEQUENCE [LARGE SCALE GENOMIC DNA]</scope>
    <source>
        <strain evidence="3 4">NS21</strain>
    </source>
</reference>